<dbReference type="InterPro" id="IPR005119">
    <property type="entry name" value="LysR_subst-bd"/>
</dbReference>
<dbReference type="GO" id="GO:0003700">
    <property type="term" value="F:DNA-binding transcription factor activity"/>
    <property type="evidence" value="ECO:0007669"/>
    <property type="project" value="InterPro"/>
</dbReference>
<name>A0A7X4Y9T2_9BACT</name>
<keyword evidence="2" id="KW-0805">Transcription regulation</keyword>
<evidence type="ECO:0000256" key="2">
    <source>
        <dbReference type="ARBA" id="ARBA00023015"/>
    </source>
</evidence>
<dbReference type="EMBL" id="JAAAPK010000002">
    <property type="protein sequence ID" value="NBC40417.1"/>
    <property type="molecule type" value="Genomic_DNA"/>
</dbReference>
<evidence type="ECO:0000313" key="6">
    <source>
        <dbReference type="EMBL" id="NBC40417.1"/>
    </source>
</evidence>
<evidence type="ECO:0000259" key="5">
    <source>
        <dbReference type="PROSITE" id="PS50931"/>
    </source>
</evidence>
<comment type="caution">
    <text evidence="6">The sequence shown here is derived from an EMBL/GenBank/DDBJ whole genome shotgun (WGS) entry which is preliminary data.</text>
</comment>
<accession>A0A7X4Y9T2</accession>
<dbReference type="InterPro" id="IPR000847">
    <property type="entry name" value="LysR_HTH_N"/>
</dbReference>
<proteinExistence type="inferred from homology"/>
<keyword evidence="4" id="KW-0804">Transcription</keyword>
<comment type="similarity">
    <text evidence="1">Belongs to the LysR transcriptional regulatory family.</text>
</comment>
<evidence type="ECO:0000256" key="3">
    <source>
        <dbReference type="ARBA" id="ARBA00023125"/>
    </source>
</evidence>
<dbReference type="InterPro" id="IPR036390">
    <property type="entry name" value="WH_DNA-bd_sf"/>
</dbReference>
<dbReference type="Pfam" id="PF03466">
    <property type="entry name" value="LysR_substrate"/>
    <property type="match status" value="1"/>
</dbReference>
<protein>
    <submittedName>
        <fullName evidence="6">LysR family transcriptional regulator</fullName>
    </submittedName>
</protein>
<dbReference type="Pfam" id="PF00126">
    <property type="entry name" value="HTH_1"/>
    <property type="match status" value="1"/>
</dbReference>
<gene>
    <name evidence="6" type="ORF">GTZ93_11330</name>
</gene>
<dbReference type="SUPFAM" id="SSF53850">
    <property type="entry name" value="Periplasmic binding protein-like II"/>
    <property type="match status" value="1"/>
</dbReference>
<evidence type="ECO:0000256" key="4">
    <source>
        <dbReference type="ARBA" id="ARBA00023163"/>
    </source>
</evidence>
<keyword evidence="7" id="KW-1185">Reference proteome</keyword>
<feature type="domain" description="HTH lysR-type" evidence="5">
    <location>
        <begin position="3"/>
        <end position="59"/>
    </location>
</feature>
<evidence type="ECO:0000313" key="7">
    <source>
        <dbReference type="Proteomes" id="UP000537825"/>
    </source>
</evidence>
<dbReference type="PROSITE" id="PS50931">
    <property type="entry name" value="HTH_LYSR"/>
    <property type="match status" value="1"/>
</dbReference>
<dbReference type="InterPro" id="IPR036388">
    <property type="entry name" value="WH-like_DNA-bd_sf"/>
</dbReference>
<sequence length="279" mass="30155">MHIAWDDLQTVEALVRTGSVVGAARELSLRHSTISRRVDALERALGVPLFLRGATLRPTPLGLAIAERAGRMHPHALDVGALIEEQRRARAGRLVITTNEVLASLLFGALRTCGFTQRVQVRISESELVLEPGVTDLALRPSHTPGGALRGQQLGRLRLGVFRARAAQQDSTAWVLPSGNLRTRSSMRWWKAVPEDAEALVECDTLLGIRDACVAGLGRSVLPALLAEGDPRLVLEQELPGGPPVWLLSAATRRADAALRRARESLAEALRSAPGVWEA</sequence>
<dbReference type="PANTHER" id="PTHR30579:SF3">
    <property type="entry name" value="TRANSCRIPTIONAL REGULATORY PROTEIN"/>
    <property type="match status" value="1"/>
</dbReference>
<dbReference type="AlphaFoldDB" id="A0A7X4Y9T2"/>
<keyword evidence="3" id="KW-0238">DNA-binding</keyword>
<evidence type="ECO:0000256" key="1">
    <source>
        <dbReference type="ARBA" id="ARBA00009437"/>
    </source>
</evidence>
<dbReference type="InterPro" id="IPR050176">
    <property type="entry name" value="LTTR"/>
</dbReference>
<dbReference type="RefSeq" id="WP_139921206.1">
    <property type="nucleotide sequence ID" value="NZ_CBCSLE010000089.1"/>
</dbReference>
<dbReference type="Proteomes" id="UP000537825">
    <property type="component" value="Unassembled WGS sequence"/>
</dbReference>
<dbReference type="Gene3D" id="1.10.10.10">
    <property type="entry name" value="Winged helix-like DNA-binding domain superfamily/Winged helix DNA-binding domain"/>
    <property type="match status" value="1"/>
</dbReference>
<dbReference type="PANTHER" id="PTHR30579">
    <property type="entry name" value="TRANSCRIPTIONAL REGULATOR"/>
    <property type="match status" value="1"/>
</dbReference>
<dbReference type="SUPFAM" id="SSF46785">
    <property type="entry name" value="Winged helix' DNA-binding domain"/>
    <property type="match status" value="1"/>
</dbReference>
<dbReference type="GO" id="GO:0003677">
    <property type="term" value="F:DNA binding"/>
    <property type="evidence" value="ECO:0007669"/>
    <property type="project" value="UniProtKB-KW"/>
</dbReference>
<reference evidence="6 7" key="1">
    <citation type="submission" date="2020-01" db="EMBL/GenBank/DDBJ databases">
        <title>The draft genome sequence of Corallococcus exiguus DSM 14696.</title>
        <authorList>
            <person name="Zhang X."/>
            <person name="Zhu H."/>
        </authorList>
    </citation>
    <scope>NUCLEOTIDE SEQUENCE [LARGE SCALE GENOMIC DNA]</scope>
    <source>
        <strain evidence="6 7">DSM 14696</strain>
    </source>
</reference>
<organism evidence="6 7">
    <name type="scientific">Corallococcus exiguus</name>
    <dbReference type="NCBI Taxonomy" id="83462"/>
    <lineage>
        <taxon>Bacteria</taxon>
        <taxon>Pseudomonadati</taxon>
        <taxon>Myxococcota</taxon>
        <taxon>Myxococcia</taxon>
        <taxon>Myxococcales</taxon>
        <taxon>Cystobacterineae</taxon>
        <taxon>Myxococcaceae</taxon>
        <taxon>Corallococcus</taxon>
    </lineage>
</organism>